<dbReference type="Proteomes" id="UP000192257">
    <property type="component" value="Unassembled WGS sequence"/>
</dbReference>
<dbReference type="PANTHER" id="PTHR12466:SF8">
    <property type="entry name" value="PARAFIBROMIN"/>
    <property type="match status" value="1"/>
</dbReference>
<feature type="domain" description="Cell division control protein 73 C-terminal" evidence="6">
    <location>
        <begin position="196"/>
        <end position="364"/>
    </location>
</feature>
<comment type="similarity">
    <text evidence="2">Belongs to the CDC73 family.</text>
</comment>
<dbReference type="PANTHER" id="PTHR12466">
    <property type="entry name" value="CDC73 DOMAIN PROTEIN"/>
    <property type="match status" value="1"/>
</dbReference>
<evidence type="ECO:0000256" key="1">
    <source>
        <dbReference type="ARBA" id="ARBA00004123"/>
    </source>
</evidence>
<evidence type="ECO:0000256" key="5">
    <source>
        <dbReference type="SAM" id="MobiDB-lite"/>
    </source>
</evidence>
<dbReference type="InterPro" id="IPR031336">
    <property type="entry name" value="CDC73_C"/>
</dbReference>
<reference evidence="7 8" key="1">
    <citation type="submission" date="2017-03" db="EMBL/GenBank/DDBJ databases">
        <title>An alternative strategy for trypanosome survival in the mammalian bloodstream revealed through genome and transcriptome analysis of the ubiquitous bovine parasite Trypanosoma (Megatrypanum) theileri.</title>
        <authorList>
            <person name="Kelly S."/>
            <person name="Ivens A."/>
            <person name="Mott A."/>
            <person name="O'Neill E."/>
            <person name="Emms D."/>
            <person name="Macleod O."/>
            <person name="Voorheis P."/>
            <person name="Matthews J."/>
            <person name="Matthews K."/>
            <person name="Carrington M."/>
        </authorList>
    </citation>
    <scope>NUCLEOTIDE SEQUENCE [LARGE SCALE GENOMIC DNA]</scope>
    <source>
        <strain evidence="7">Edinburgh</strain>
    </source>
</reference>
<evidence type="ECO:0000256" key="2">
    <source>
        <dbReference type="ARBA" id="ARBA00010427"/>
    </source>
</evidence>
<dbReference type="GO" id="GO:0000993">
    <property type="term" value="F:RNA polymerase II complex binding"/>
    <property type="evidence" value="ECO:0007669"/>
    <property type="project" value="TreeGrafter"/>
</dbReference>
<dbReference type="EMBL" id="NBCO01000006">
    <property type="protein sequence ID" value="ORC91386.1"/>
    <property type="molecule type" value="Genomic_DNA"/>
</dbReference>
<feature type="compositionally biased region" description="Low complexity" evidence="5">
    <location>
        <begin position="94"/>
        <end position="119"/>
    </location>
</feature>
<dbReference type="GO" id="GO:0032968">
    <property type="term" value="P:positive regulation of transcription elongation by RNA polymerase II"/>
    <property type="evidence" value="ECO:0007669"/>
    <property type="project" value="TreeGrafter"/>
</dbReference>
<dbReference type="AlphaFoldDB" id="A0A1X0P358"/>
<dbReference type="OrthoDB" id="2186602at2759"/>
<gene>
    <name evidence="7" type="ORF">TM35_000063910</name>
</gene>
<accession>A0A1X0P358</accession>
<evidence type="ECO:0000313" key="7">
    <source>
        <dbReference type="EMBL" id="ORC91386.1"/>
    </source>
</evidence>
<keyword evidence="4" id="KW-0539">Nucleus</keyword>
<organism evidence="7 8">
    <name type="scientific">Trypanosoma theileri</name>
    <dbReference type="NCBI Taxonomy" id="67003"/>
    <lineage>
        <taxon>Eukaryota</taxon>
        <taxon>Discoba</taxon>
        <taxon>Euglenozoa</taxon>
        <taxon>Kinetoplastea</taxon>
        <taxon>Metakinetoplastina</taxon>
        <taxon>Trypanosomatida</taxon>
        <taxon>Trypanosomatidae</taxon>
        <taxon>Trypanosoma</taxon>
    </lineage>
</organism>
<keyword evidence="8" id="KW-1185">Reference proteome</keyword>
<dbReference type="GeneID" id="39983208"/>
<keyword evidence="3" id="KW-0804">Transcription</keyword>
<dbReference type="Pfam" id="PF05179">
    <property type="entry name" value="CDC73_C"/>
    <property type="match status" value="1"/>
</dbReference>
<sequence>MSLREEWGRLVESVAAMNSTDALPRDFTPAEFLPEGREVPAELLREVRANAAAFDAAARALYRPQMTLEEGFHAAPTPSQSRGAEEDGTGGRQNNNTTTTNNNNNNNNNNTNNNNNNNGNNGGLMSEEGPNFFEAYQTHAVAKGNTDSTATVPFGSTASGVGVSGVPRAFGSTARLAAGFLLPEYYAQTHRQPDFIPIILVPSSVSSILQLFNIREFLEKGVYIDPPSLFVDAETGAVNVQENKPDAVIVTPGSFLDPQKYTVAYKVFRVVDDPKQVKNWQHVCACIVDGHEWQFRGWFPNEPTAVPVSELFQRVCGFLPYFEEEKLPKALQEWNVKPLSLTRRVVKAHAHILQASVFWEHLYTFLETHPFFKLYTVPLD</sequence>
<comment type="subcellular location">
    <subcellularLocation>
        <location evidence="1">Nucleus</location>
    </subcellularLocation>
</comment>
<evidence type="ECO:0000259" key="6">
    <source>
        <dbReference type="Pfam" id="PF05179"/>
    </source>
</evidence>
<dbReference type="STRING" id="67003.A0A1X0P358"/>
<dbReference type="InterPro" id="IPR038103">
    <property type="entry name" value="CDC73_C_sf"/>
</dbReference>
<evidence type="ECO:0000256" key="3">
    <source>
        <dbReference type="ARBA" id="ARBA00023163"/>
    </source>
</evidence>
<dbReference type="GO" id="GO:0016593">
    <property type="term" value="C:Cdc73/Paf1 complex"/>
    <property type="evidence" value="ECO:0007669"/>
    <property type="project" value="InterPro"/>
</dbReference>
<name>A0A1X0P358_9TRYP</name>
<evidence type="ECO:0000256" key="4">
    <source>
        <dbReference type="ARBA" id="ARBA00023242"/>
    </source>
</evidence>
<dbReference type="InterPro" id="IPR007852">
    <property type="entry name" value="Cdc73/Parafibromin"/>
</dbReference>
<protein>
    <submittedName>
        <fullName evidence="7">Parafibromin</fullName>
    </submittedName>
</protein>
<dbReference type="RefSeq" id="XP_028885452.1">
    <property type="nucleotide sequence ID" value="XM_029023428.1"/>
</dbReference>
<dbReference type="Gene3D" id="3.40.50.11990">
    <property type="entry name" value="RNA polymerase II accessory factor, Cdc73 C-terminal domain"/>
    <property type="match status" value="1"/>
</dbReference>
<comment type="caution">
    <text evidence="7">The sequence shown here is derived from an EMBL/GenBank/DDBJ whole genome shotgun (WGS) entry which is preliminary data.</text>
</comment>
<dbReference type="GO" id="GO:0006368">
    <property type="term" value="P:transcription elongation by RNA polymerase II"/>
    <property type="evidence" value="ECO:0007669"/>
    <property type="project" value="InterPro"/>
</dbReference>
<feature type="region of interest" description="Disordered" evidence="5">
    <location>
        <begin position="72"/>
        <end position="129"/>
    </location>
</feature>
<evidence type="ECO:0000313" key="8">
    <source>
        <dbReference type="Proteomes" id="UP000192257"/>
    </source>
</evidence>
<proteinExistence type="inferred from homology"/>
<dbReference type="VEuPathDB" id="TriTrypDB:TM35_000063910"/>